<keyword evidence="6 11" id="KW-0479">Metal-binding</keyword>
<comment type="cofactor">
    <cofactor evidence="1">
        <name>Mg(2+)</name>
        <dbReference type="ChEBI" id="CHEBI:18420"/>
    </cofactor>
</comment>
<name>A0ABU1MSH5_9SPHN</name>
<dbReference type="InterPro" id="IPR024932">
    <property type="entry name" value="ApbE"/>
</dbReference>
<keyword evidence="12" id="KW-0449">Lipoprotein</keyword>
<reference evidence="12 13" key="1">
    <citation type="submission" date="2023-07" db="EMBL/GenBank/DDBJ databases">
        <title>Sorghum-associated microbial communities from plants grown in Nebraska, USA.</title>
        <authorList>
            <person name="Schachtman D."/>
        </authorList>
    </citation>
    <scope>NUCLEOTIDE SEQUENCE [LARGE SCALE GENOMIC DNA]</scope>
    <source>
        <strain evidence="12 13">DS1027</strain>
    </source>
</reference>
<keyword evidence="13" id="KW-1185">Reference proteome</keyword>
<dbReference type="Gene3D" id="3.10.520.10">
    <property type="entry name" value="ApbE-like domains"/>
    <property type="match status" value="1"/>
</dbReference>
<dbReference type="EC" id="2.7.1.180" evidence="2 11"/>
<keyword evidence="4 11" id="KW-0285">Flavoprotein</keyword>
<dbReference type="EMBL" id="JAVDRD010000015">
    <property type="protein sequence ID" value="MDR6513118.1"/>
    <property type="molecule type" value="Genomic_DNA"/>
</dbReference>
<evidence type="ECO:0000256" key="3">
    <source>
        <dbReference type="ARBA" id="ARBA00016337"/>
    </source>
</evidence>
<evidence type="ECO:0000256" key="6">
    <source>
        <dbReference type="ARBA" id="ARBA00022723"/>
    </source>
</evidence>
<evidence type="ECO:0000256" key="9">
    <source>
        <dbReference type="ARBA" id="ARBA00031306"/>
    </source>
</evidence>
<dbReference type="Proteomes" id="UP001184150">
    <property type="component" value="Unassembled WGS sequence"/>
</dbReference>
<protein>
    <recommendedName>
        <fullName evidence="3 11">FAD:protein FMN transferase</fullName>
        <ecNumber evidence="2 11">2.7.1.180</ecNumber>
    </recommendedName>
    <alternativeName>
        <fullName evidence="9 11">Flavin transferase</fullName>
    </alternativeName>
</protein>
<accession>A0ABU1MSH5</accession>
<proteinExistence type="inferred from homology"/>
<organism evidence="12 13">
    <name type="scientific">Novosphingobium capsulatum</name>
    <dbReference type="NCBI Taxonomy" id="13688"/>
    <lineage>
        <taxon>Bacteria</taxon>
        <taxon>Pseudomonadati</taxon>
        <taxon>Pseudomonadota</taxon>
        <taxon>Alphaproteobacteria</taxon>
        <taxon>Sphingomonadales</taxon>
        <taxon>Sphingomonadaceae</taxon>
        <taxon>Novosphingobium</taxon>
    </lineage>
</organism>
<keyword evidence="8 11" id="KW-0460">Magnesium</keyword>
<gene>
    <name evidence="12" type="ORF">J2792_004008</name>
</gene>
<dbReference type="PANTHER" id="PTHR30040:SF2">
    <property type="entry name" value="FAD:PROTEIN FMN TRANSFERASE"/>
    <property type="match status" value="1"/>
</dbReference>
<keyword evidence="5 11" id="KW-0808">Transferase</keyword>
<dbReference type="SUPFAM" id="SSF143631">
    <property type="entry name" value="ApbE-like"/>
    <property type="match status" value="1"/>
</dbReference>
<evidence type="ECO:0000256" key="1">
    <source>
        <dbReference type="ARBA" id="ARBA00001946"/>
    </source>
</evidence>
<dbReference type="PANTHER" id="PTHR30040">
    <property type="entry name" value="THIAMINE BIOSYNTHESIS LIPOPROTEIN APBE"/>
    <property type="match status" value="1"/>
</dbReference>
<dbReference type="RefSeq" id="WP_309806463.1">
    <property type="nucleotide sequence ID" value="NZ_JAVDRD010000015.1"/>
</dbReference>
<keyword evidence="7 11" id="KW-0274">FAD</keyword>
<dbReference type="Pfam" id="PF02424">
    <property type="entry name" value="ApbE"/>
    <property type="match status" value="1"/>
</dbReference>
<evidence type="ECO:0000256" key="4">
    <source>
        <dbReference type="ARBA" id="ARBA00022630"/>
    </source>
</evidence>
<evidence type="ECO:0000256" key="2">
    <source>
        <dbReference type="ARBA" id="ARBA00011955"/>
    </source>
</evidence>
<sequence length="318" mass="33353">MLRLAVPTAIAPDSLAGFDPAAPIITLSGLTMGTRWQVRLAHPAGSADRAALHALIQARLDRMERALSHWQPGSLLMRFNRAAPGTWLHVDEDLAGVLHHALAVARASHSAFDPAIGRLTDAWSLGSRRHSAPPDSATLAAASTASGWQRLILEHAWLRQPGGLWLDLSGVAKGYAADAVADLLAAQGLRHALVEVGGECTGRGLRPDGDPWWVDVESPPGANLAPLRMALHQLSTATSGSYLGLHTIDPATGQPGRGHGAATVLHRHGAMADAWASALIVMAPAQAHAVAVRENLATRLVDPSGGEWVSPALAAMME</sequence>
<comment type="caution">
    <text evidence="12">The sequence shown here is derived from an EMBL/GenBank/DDBJ whole genome shotgun (WGS) entry which is preliminary data.</text>
</comment>
<evidence type="ECO:0000256" key="10">
    <source>
        <dbReference type="ARBA" id="ARBA00048540"/>
    </source>
</evidence>
<evidence type="ECO:0000256" key="8">
    <source>
        <dbReference type="ARBA" id="ARBA00022842"/>
    </source>
</evidence>
<evidence type="ECO:0000313" key="13">
    <source>
        <dbReference type="Proteomes" id="UP001184150"/>
    </source>
</evidence>
<dbReference type="PIRSF" id="PIRSF006268">
    <property type="entry name" value="ApbE"/>
    <property type="match status" value="1"/>
</dbReference>
<dbReference type="InterPro" id="IPR003374">
    <property type="entry name" value="ApbE-like_sf"/>
</dbReference>
<evidence type="ECO:0000256" key="11">
    <source>
        <dbReference type="PIRNR" id="PIRNR006268"/>
    </source>
</evidence>
<comment type="similarity">
    <text evidence="11">Belongs to the ApbE family.</text>
</comment>
<evidence type="ECO:0000313" key="12">
    <source>
        <dbReference type="EMBL" id="MDR6513118.1"/>
    </source>
</evidence>
<comment type="catalytic activity">
    <reaction evidence="10 11">
        <text>L-threonyl-[protein] + FAD = FMN-L-threonyl-[protein] + AMP + H(+)</text>
        <dbReference type="Rhea" id="RHEA:36847"/>
        <dbReference type="Rhea" id="RHEA-COMP:11060"/>
        <dbReference type="Rhea" id="RHEA-COMP:11061"/>
        <dbReference type="ChEBI" id="CHEBI:15378"/>
        <dbReference type="ChEBI" id="CHEBI:30013"/>
        <dbReference type="ChEBI" id="CHEBI:57692"/>
        <dbReference type="ChEBI" id="CHEBI:74257"/>
        <dbReference type="ChEBI" id="CHEBI:456215"/>
        <dbReference type="EC" id="2.7.1.180"/>
    </reaction>
</comment>
<evidence type="ECO:0000256" key="7">
    <source>
        <dbReference type="ARBA" id="ARBA00022827"/>
    </source>
</evidence>
<evidence type="ECO:0000256" key="5">
    <source>
        <dbReference type="ARBA" id="ARBA00022679"/>
    </source>
</evidence>